<proteinExistence type="predicted"/>
<reference evidence="1" key="1">
    <citation type="submission" date="2022-10" db="EMBL/GenBank/DDBJ databases">
        <title>Whole genome sequencing of three plant growth promoting bacteria isolated from Vachellia tortilis subsp. raddiana in Morocco.</title>
        <authorList>
            <person name="Hnini M."/>
            <person name="Zouagui R."/>
            <person name="Zouagui H."/>
            <person name="Chemao Elfihri M.-W."/>
            <person name="Ibrahimi A."/>
            <person name="Sbabou L."/>
            <person name="Aurag J."/>
        </authorList>
    </citation>
    <scope>NUCLEOTIDE SEQUENCE</scope>
    <source>
        <strain evidence="1">LMR678</strain>
    </source>
</reference>
<dbReference type="RefSeq" id="WP_269285637.1">
    <property type="nucleotide sequence ID" value="NZ_JAPVOI010000006.1"/>
</dbReference>
<dbReference type="EMBL" id="JAPVOI010000006">
    <property type="protein sequence ID" value="MCZ4093738.1"/>
    <property type="molecule type" value="Genomic_DNA"/>
</dbReference>
<keyword evidence="2" id="KW-1185">Reference proteome</keyword>
<evidence type="ECO:0000313" key="2">
    <source>
        <dbReference type="Proteomes" id="UP001079430"/>
    </source>
</evidence>
<dbReference type="Proteomes" id="UP001079430">
    <property type="component" value="Unassembled WGS sequence"/>
</dbReference>
<name>A0ABT4KP69_9HYPH</name>
<comment type="caution">
    <text evidence="1">The sequence shown here is derived from an EMBL/GenBank/DDBJ whole genome shotgun (WGS) entry which is preliminary data.</text>
</comment>
<organism evidence="1 2">
    <name type="scientific">Sinorhizobium psoraleae</name>
    <dbReference type="NCBI Taxonomy" id="520838"/>
    <lineage>
        <taxon>Bacteria</taxon>
        <taxon>Pseudomonadati</taxon>
        <taxon>Pseudomonadota</taxon>
        <taxon>Alphaproteobacteria</taxon>
        <taxon>Hyphomicrobiales</taxon>
        <taxon>Rhizobiaceae</taxon>
        <taxon>Sinorhizobium/Ensifer group</taxon>
        <taxon>Sinorhizobium</taxon>
    </lineage>
</organism>
<evidence type="ECO:0000313" key="1">
    <source>
        <dbReference type="EMBL" id="MCZ4093738.1"/>
    </source>
</evidence>
<protein>
    <submittedName>
        <fullName evidence="1">Uncharacterized protein</fullName>
    </submittedName>
</protein>
<accession>A0ABT4KP69</accession>
<sequence>MRQRCNANDGDIPAHGLLSGIRAAGLDASAPMDVYVSLRDERTTACDRLYSSVAESLAEIALLTGCLLQPLEAYQLIRNIP</sequence>
<gene>
    <name evidence="1" type="ORF">O3W52_28720</name>
</gene>